<comment type="function">
    <text evidence="1">Catalyzes the hydrolysis of futalosine (FL) to dehypoxanthine futalosine (DHFL) and hypoxanthine, a step in the biosynthesis of menaquinone (MK, vitamin K2).</text>
</comment>
<evidence type="ECO:0000256" key="2">
    <source>
        <dbReference type="NCBIfam" id="TIGR03664"/>
    </source>
</evidence>
<comment type="similarity">
    <text evidence="1">Belongs to the PNP/UDP phosphorylase family. Futalosine hydrolase subfamily.</text>
</comment>
<dbReference type="HAMAP" id="MF_00991">
    <property type="entry name" value="MqnB"/>
    <property type="match status" value="1"/>
</dbReference>
<keyword evidence="5" id="KW-1185">Reference proteome</keyword>
<dbReference type="GO" id="GO:0008782">
    <property type="term" value="F:adenosylhomocysteine nucleosidase activity"/>
    <property type="evidence" value="ECO:0007669"/>
    <property type="project" value="TreeGrafter"/>
</dbReference>
<dbReference type="GO" id="GO:0009234">
    <property type="term" value="P:menaquinone biosynthetic process"/>
    <property type="evidence" value="ECO:0007669"/>
    <property type="project" value="UniProtKB-UniRule"/>
</dbReference>
<dbReference type="InterPro" id="IPR019963">
    <property type="entry name" value="FL_hydrolase_MqnB"/>
</dbReference>
<reference evidence="4 5" key="1">
    <citation type="submission" date="2018-04" db="EMBL/GenBank/DDBJ databases">
        <title>Chitinophaga fuyangensis sp. nov., isolated from soil in a chemical factory.</title>
        <authorList>
            <person name="Chen K."/>
        </authorList>
    </citation>
    <scope>NUCLEOTIDE SEQUENCE [LARGE SCALE GENOMIC DNA]</scope>
    <source>
        <strain evidence="4 5">LY-1</strain>
    </source>
</reference>
<dbReference type="GO" id="GO:0008930">
    <property type="term" value="F:methylthioadenosine nucleosidase activity"/>
    <property type="evidence" value="ECO:0007669"/>
    <property type="project" value="TreeGrafter"/>
</dbReference>
<dbReference type="GO" id="GO:0009116">
    <property type="term" value="P:nucleoside metabolic process"/>
    <property type="evidence" value="ECO:0007669"/>
    <property type="project" value="InterPro"/>
</dbReference>
<dbReference type="AlphaFoldDB" id="A0A2T7BNJ8"/>
<dbReference type="GO" id="GO:0019284">
    <property type="term" value="P:L-methionine salvage from S-adenosylmethionine"/>
    <property type="evidence" value="ECO:0007669"/>
    <property type="project" value="TreeGrafter"/>
</dbReference>
<protein>
    <recommendedName>
        <fullName evidence="1 2">Futalosine hydrolase</fullName>
        <shortName evidence="1">FL hydrolase</shortName>
        <ecNumber evidence="1 2">3.2.2.26</ecNumber>
    </recommendedName>
    <alternativeName>
        <fullName evidence="1">Futalosine nucleosidase</fullName>
    </alternativeName>
    <alternativeName>
        <fullName evidence="1">Menaquinone biosynthetic enzyme MqnB</fullName>
    </alternativeName>
</protein>
<dbReference type="CDD" id="cd17766">
    <property type="entry name" value="futalosine_nucleosidase_MqnB"/>
    <property type="match status" value="1"/>
</dbReference>
<sequence>MLLKNFRKNTTFELIYSPASGQGVRNYNWGTVLMVNATQSPYFYTMKLAIVAATRLEIQPFINALTSLATPLGADVFQWNGHTIAIWITGIGPMHTAFALGQRLPAWQPDFALQAGIAGTFRHDWEPGSVVAISREVNGDLGAEDNGQFLDLFEIGLCQPDDAPYQEKFLVNTFAGWPALPAWPLATGVTVNTVSGSAPTIARLETRYQPDIESMEGAAFHYACLVENVPFLQLRCISNYVEVRDKSKWKIGLAVKNLNEALLQQVQQLTATAAHANIVN</sequence>
<dbReference type="PANTHER" id="PTHR46832:SF2">
    <property type="entry name" value="FUTALOSINE HYDROLASE"/>
    <property type="match status" value="1"/>
</dbReference>
<evidence type="ECO:0000313" key="5">
    <source>
        <dbReference type="Proteomes" id="UP000244450"/>
    </source>
</evidence>
<name>A0A2T7BNJ8_9BACT</name>
<comment type="caution">
    <text evidence="4">The sequence shown here is derived from an EMBL/GenBank/DDBJ whole genome shotgun (WGS) entry which is preliminary data.</text>
</comment>
<dbReference type="Pfam" id="PF01048">
    <property type="entry name" value="PNP_UDP_1"/>
    <property type="match status" value="1"/>
</dbReference>
<keyword evidence="1" id="KW-0474">Menaquinone biosynthesis</keyword>
<dbReference type="PANTHER" id="PTHR46832">
    <property type="entry name" value="5'-METHYLTHIOADENOSINE/S-ADENOSYLHOMOCYSTEINE NUCLEOSIDASE"/>
    <property type="match status" value="1"/>
</dbReference>
<dbReference type="Gene3D" id="3.40.50.1580">
    <property type="entry name" value="Nucleoside phosphorylase domain"/>
    <property type="match status" value="1"/>
</dbReference>
<dbReference type="SUPFAM" id="SSF53167">
    <property type="entry name" value="Purine and uridine phosphorylases"/>
    <property type="match status" value="1"/>
</dbReference>
<feature type="domain" description="Nucleoside phosphorylase" evidence="3">
    <location>
        <begin position="48"/>
        <end position="258"/>
    </location>
</feature>
<dbReference type="GO" id="GO:0005829">
    <property type="term" value="C:cytosol"/>
    <property type="evidence" value="ECO:0007669"/>
    <property type="project" value="TreeGrafter"/>
</dbReference>
<keyword evidence="1 4" id="KW-0378">Hydrolase</keyword>
<dbReference type="Proteomes" id="UP000244450">
    <property type="component" value="Unassembled WGS sequence"/>
</dbReference>
<evidence type="ECO:0000313" key="4">
    <source>
        <dbReference type="EMBL" id="PUZ29229.1"/>
    </source>
</evidence>
<evidence type="ECO:0000259" key="3">
    <source>
        <dbReference type="Pfam" id="PF01048"/>
    </source>
</evidence>
<proteinExistence type="inferred from homology"/>
<comment type="pathway">
    <text evidence="1">Quinol/quinone metabolism; menaquinone biosynthesis.</text>
</comment>
<dbReference type="InterPro" id="IPR035994">
    <property type="entry name" value="Nucleoside_phosphorylase_sf"/>
</dbReference>
<accession>A0A2T7BNJ8</accession>
<dbReference type="EMBL" id="QCYK01000001">
    <property type="protein sequence ID" value="PUZ29229.1"/>
    <property type="molecule type" value="Genomic_DNA"/>
</dbReference>
<dbReference type="UniPathway" id="UPA00079"/>
<dbReference type="EC" id="3.2.2.26" evidence="1 2"/>
<comment type="catalytic activity">
    <reaction evidence="1">
        <text>futalosine + H2O = dehypoxanthine futalosine + hypoxanthine</text>
        <dbReference type="Rhea" id="RHEA:25904"/>
        <dbReference type="ChEBI" id="CHEBI:15377"/>
        <dbReference type="ChEBI" id="CHEBI:17368"/>
        <dbReference type="ChEBI" id="CHEBI:58863"/>
        <dbReference type="ChEBI" id="CHEBI:58864"/>
        <dbReference type="EC" id="3.2.2.26"/>
    </reaction>
</comment>
<dbReference type="InterPro" id="IPR000845">
    <property type="entry name" value="Nucleoside_phosphorylase_d"/>
</dbReference>
<evidence type="ECO:0000256" key="1">
    <source>
        <dbReference type="HAMAP-Rule" id="MF_00991"/>
    </source>
</evidence>
<organism evidence="4 5">
    <name type="scientific">Chitinophaga parva</name>
    <dbReference type="NCBI Taxonomy" id="2169414"/>
    <lineage>
        <taxon>Bacteria</taxon>
        <taxon>Pseudomonadati</taxon>
        <taxon>Bacteroidota</taxon>
        <taxon>Chitinophagia</taxon>
        <taxon>Chitinophagales</taxon>
        <taxon>Chitinophagaceae</taxon>
        <taxon>Chitinophaga</taxon>
    </lineage>
</organism>
<dbReference type="NCBIfam" id="TIGR03664">
    <property type="entry name" value="fut_nucase"/>
    <property type="match status" value="1"/>
</dbReference>
<gene>
    <name evidence="1 4" type="primary">mqnB</name>
    <name evidence="4" type="ORF">DCC81_07125</name>
</gene>